<dbReference type="InterPro" id="IPR016181">
    <property type="entry name" value="Acyl_CoA_acyltransferase"/>
</dbReference>
<sequence length="172" mass="19064">MKILSTERLHLRTMNPEDAAFYFELVNDPTWLKYIGDKGVRSVEGARTAIQDGPMAMQALHGHSLYVMERQSDGQPLGLCGLIKRDTLPAVDIGYAIRPAYFGQGYTYEAAAAVVAYAREQLKLPALMGITKPGNVNSIRLLEKLGLRYIGSEVFPPNTEATNKYRIEFAPA</sequence>
<proteinExistence type="predicted"/>
<dbReference type="Proteomes" id="UP000444316">
    <property type="component" value="Unassembled WGS sequence"/>
</dbReference>
<name>A0A845HT01_9BURK</name>
<dbReference type="PROSITE" id="PS51186">
    <property type="entry name" value="GNAT"/>
    <property type="match status" value="1"/>
</dbReference>
<dbReference type="InterPro" id="IPR000182">
    <property type="entry name" value="GNAT_dom"/>
</dbReference>
<gene>
    <name evidence="2" type="ORF">GTP23_03225</name>
</gene>
<keyword evidence="3" id="KW-1185">Reference proteome</keyword>
<reference evidence="2" key="1">
    <citation type="submission" date="2019-12" db="EMBL/GenBank/DDBJ databases">
        <title>Novel species isolated from a subtropical stream in China.</title>
        <authorList>
            <person name="Lu H."/>
        </authorList>
    </citation>
    <scope>NUCLEOTIDE SEQUENCE [LARGE SCALE GENOMIC DNA]</scope>
    <source>
        <strain evidence="2">FT93W</strain>
    </source>
</reference>
<dbReference type="Gene3D" id="3.40.630.30">
    <property type="match status" value="1"/>
</dbReference>
<dbReference type="AlphaFoldDB" id="A0A845HT01"/>
<dbReference type="Pfam" id="PF13302">
    <property type="entry name" value="Acetyltransf_3"/>
    <property type="match status" value="1"/>
</dbReference>
<keyword evidence="2" id="KW-0808">Transferase</keyword>
<evidence type="ECO:0000259" key="1">
    <source>
        <dbReference type="PROSITE" id="PS51186"/>
    </source>
</evidence>
<accession>A0A845HT01</accession>
<feature type="domain" description="N-acetyltransferase" evidence="1">
    <location>
        <begin position="9"/>
        <end position="168"/>
    </location>
</feature>
<dbReference type="EMBL" id="WWCL01000001">
    <property type="protein sequence ID" value="MYN44079.1"/>
    <property type="molecule type" value="Genomic_DNA"/>
</dbReference>
<dbReference type="GO" id="GO:0016747">
    <property type="term" value="F:acyltransferase activity, transferring groups other than amino-acyl groups"/>
    <property type="evidence" value="ECO:0007669"/>
    <property type="project" value="InterPro"/>
</dbReference>
<comment type="caution">
    <text evidence="2">The sequence shown here is derived from an EMBL/GenBank/DDBJ whole genome shotgun (WGS) entry which is preliminary data.</text>
</comment>
<evidence type="ECO:0000313" key="2">
    <source>
        <dbReference type="EMBL" id="MYN44079.1"/>
    </source>
</evidence>
<dbReference type="PANTHER" id="PTHR43792">
    <property type="entry name" value="GNAT FAMILY, PUTATIVE (AFU_ORTHOLOGUE AFUA_3G00765)-RELATED-RELATED"/>
    <property type="match status" value="1"/>
</dbReference>
<dbReference type="PANTHER" id="PTHR43792:SF1">
    <property type="entry name" value="N-ACETYLTRANSFERASE DOMAIN-CONTAINING PROTEIN"/>
    <property type="match status" value="1"/>
</dbReference>
<dbReference type="RefSeq" id="WP_161033832.1">
    <property type="nucleotide sequence ID" value="NZ_WWCL01000001.1"/>
</dbReference>
<protein>
    <submittedName>
        <fullName evidence="2">GNAT family N-acetyltransferase</fullName>
    </submittedName>
</protein>
<dbReference type="SUPFAM" id="SSF55729">
    <property type="entry name" value="Acyl-CoA N-acyltransferases (Nat)"/>
    <property type="match status" value="1"/>
</dbReference>
<evidence type="ECO:0000313" key="3">
    <source>
        <dbReference type="Proteomes" id="UP000444316"/>
    </source>
</evidence>
<dbReference type="InterPro" id="IPR051531">
    <property type="entry name" value="N-acetyltransferase"/>
</dbReference>
<organism evidence="2 3">
    <name type="scientific">Duganella fentianensis</name>
    <dbReference type="NCBI Taxonomy" id="2692177"/>
    <lineage>
        <taxon>Bacteria</taxon>
        <taxon>Pseudomonadati</taxon>
        <taxon>Pseudomonadota</taxon>
        <taxon>Betaproteobacteria</taxon>
        <taxon>Burkholderiales</taxon>
        <taxon>Oxalobacteraceae</taxon>
        <taxon>Telluria group</taxon>
        <taxon>Duganella</taxon>
    </lineage>
</organism>